<accession>J3N3Q4</accession>
<protein>
    <submittedName>
        <fullName evidence="1">Uncharacterized protein</fullName>
    </submittedName>
</protein>
<evidence type="ECO:0000313" key="2">
    <source>
        <dbReference type="Proteomes" id="UP000006038"/>
    </source>
</evidence>
<organism evidence="1">
    <name type="scientific">Oryza brachyantha</name>
    <name type="common">malo sina</name>
    <dbReference type="NCBI Taxonomy" id="4533"/>
    <lineage>
        <taxon>Eukaryota</taxon>
        <taxon>Viridiplantae</taxon>
        <taxon>Streptophyta</taxon>
        <taxon>Embryophyta</taxon>
        <taxon>Tracheophyta</taxon>
        <taxon>Spermatophyta</taxon>
        <taxon>Magnoliopsida</taxon>
        <taxon>Liliopsida</taxon>
        <taxon>Poales</taxon>
        <taxon>Poaceae</taxon>
        <taxon>BOP clade</taxon>
        <taxon>Oryzoideae</taxon>
        <taxon>Oryzeae</taxon>
        <taxon>Oryzinae</taxon>
        <taxon>Oryza</taxon>
    </lineage>
</organism>
<evidence type="ECO:0000313" key="1">
    <source>
        <dbReference type="EnsemblPlants" id="OB10G21520.1"/>
    </source>
</evidence>
<dbReference type="EnsemblPlants" id="OB10G21520.1">
    <property type="protein sequence ID" value="OB10G21520.1"/>
    <property type="gene ID" value="OB10G21520"/>
</dbReference>
<sequence length="67" mass="7377">MSGLLLQHNCRLIDAVVARRTGVNKRNYKSLASLGGVGQPEAGSDQTTSIELPRDISLYIQYEPFDI</sequence>
<proteinExistence type="predicted"/>
<dbReference type="Proteomes" id="UP000006038">
    <property type="component" value="Chromosome 10"/>
</dbReference>
<keyword evidence="2" id="KW-1185">Reference proteome</keyword>
<reference evidence="1" key="1">
    <citation type="journal article" date="2013" name="Nat. Commun.">
        <title>Whole-genome sequencing of Oryza brachyantha reveals mechanisms underlying Oryza genome evolution.</title>
        <authorList>
            <person name="Chen J."/>
            <person name="Huang Q."/>
            <person name="Gao D."/>
            <person name="Wang J."/>
            <person name="Lang Y."/>
            <person name="Liu T."/>
            <person name="Li B."/>
            <person name="Bai Z."/>
            <person name="Luis Goicoechea J."/>
            <person name="Liang C."/>
            <person name="Chen C."/>
            <person name="Zhang W."/>
            <person name="Sun S."/>
            <person name="Liao Y."/>
            <person name="Zhang X."/>
            <person name="Yang L."/>
            <person name="Song C."/>
            <person name="Wang M."/>
            <person name="Shi J."/>
            <person name="Liu G."/>
            <person name="Liu J."/>
            <person name="Zhou H."/>
            <person name="Zhou W."/>
            <person name="Yu Q."/>
            <person name="An N."/>
            <person name="Chen Y."/>
            <person name="Cai Q."/>
            <person name="Wang B."/>
            <person name="Liu B."/>
            <person name="Min J."/>
            <person name="Huang Y."/>
            <person name="Wu H."/>
            <person name="Li Z."/>
            <person name="Zhang Y."/>
            <person name="Yin Y."/>
            <person name="Song W."/>
            <person name="Jiang J."/>
            <person name="Jackson S.A."/>
            <person name="Wing R.A."/>
            <person name="Wang J."/>
            <person name="Chen M."/>
        </authorList>
    </citation>
    <scope>NUCLEOTIDE SEQUENCE [LARGE SCALE GENOMIC DNA]</scope>
    <source>
        <strain evidence="1">cv. IRGC 101232</strain>
    </source>
</reference>
<dbReference type="HOGENOM" id="CLU_2816493_0_0_1"/>
<dbReference type="AlphaFoldDB" id="J3N3Q4"/>
<dbReference type="Gramene" id="OB10G21520.1">
    <property type="protein sequence ID" value="OB10G21520.1"/>
    <property type="gene ID" value="OB10G21520"/>
</dbReference>
<name>J3N3Q4_ORYBR</name>
<reference evidence="1" key="2">
    <citation type="submission" date="2013-04" db="UniProtKB">
        <authorList>
            <consortium name="EnsemblPlants"/>
        </authorList>
    </citation>
    <scope>IDENTIFICATION</scope>
</reference>